<feature type="domain" description="NapC/NirT cytochrome c N-terminal" evidence="12">
    <location>
        <begin position="15"/>
        <end position="157"/>
    </location>
</feature>
<evidence type="ECO:0000256" key="8">
    <source>
        <dbReference type="ARBA" id="ARBA00022982"/>
    </source>
</evidence>
<reference evidence="13 14" key="1">
    <citation type="submission" date="2023-02" db="EMBL/GenBank/DDBJ databases">
        <title>Genome sequence of Lentisphaera profundi SAORIC-696.</title>
        <authorList>
            <person name="Kim e."/>
            <person name="Cho J.-C."/>
            <person name="Choi A."/>
            <person name="Kang I."/>
        </authorList>
    </citation>
    <scope>NUCLEOTIDE SEQUENCE [LARGE SCALE GENOMIC DNA]</scope>
    <source>
        <strain evidence="13 14">SAORIC-696</strain>
    </source>
</reference>
<sequence>MSILRKLIPPKGWKLPAAIVAGVLVGLLIDLFYVSNAASYLSDDPATCMNCHVMGPQHASWRNSSHREVAVCNDCHVPHDSVLNKYLFKAKDGMRHATLFTLRGKKQHQTVQMLEAGQKVVQQNCLRCHATHLGETHVVSPEGTDRYCWDCHRQVPHGDVRSLSANHKANTSLMKTEIADWLKKK</sequence>
<protein>
    <submittedName>
        <fullName evidence="13">Cytochrome c nitrite reductase small subunit</fullName>
        <ecNumber evidence="13">1.7.2.2</ecNumber>
    </submittedName>
</protein>
<evidence type="ECO:0000256" key="1">
    <source>
        <dbReference type="ARBA" id="ARBA00004236"/>
    </source>
</evidence>
<dbReference type="PANTHER" id="PTHR30333">
    <property type="entry name" value="CYTOCHROME C-TYPE PROTEIN"/>
    <property type="match status" value="1"/>
</dbReference>
<evidence type="ECO:0000256" key="6">
    <source>
        <dbReference type="ARBA" id="ARBA00022692"/>
    </source>
</evidence>
<evidence type="ECO:0000313" key="14">
    <source>
        <dbReference type="Proteomes" id="UP001214250"/>
    </source>
</evidence>
<proteinExistence type="inferred from homology"/>
<evidence type="ECO:0000256" key="10">
    <source>
        <dbReference type="ARBA" id="ARBA00023004"/>
    </source>
</evidence>
<gene>
    <name evidence="13" type="primary">nrfH</name>
    <name evidence="13" type="ORF">PQO03_19950</name>
</gene>
<dbReference type="EMBL" id="CP117812">
    <property type="protein sequence ID" value="WDE98095.1"/>
    <property type="molecule type" value="Genomic_DNA"/>
</dbReference>
<evidence type="ECO:0000256" key="3">
    <source>
        <dbReference type="ARBA" id="ARBA00022448"/>
    </source>
</evidence>
<evidence type="ECO:0000313" key="13">
    <source>
        <dbReference type="EMBL" id="WDE98095.1"/>
    </source>
</evidence>
<dbReference type="InterPro" id="IPR038266">
    <property type="entry name" value="NapC/NirT_cytc_sf"/>
</dbReference>
<keyword evidence="3" id="KW-0813">Transport</keyword>
<evidence type="ECO:0000256" key="7">
    <source>
        <dbReference type="ARBA" id="ARBA00022723"/>
    </source>
</evidence>
<evidence type="ECO:0000256" key="9">
    <source>
        <dbReference type="ARBA" id="ARBA00022989"/>
    </source>
</evidence>
<keyword evidence="11" id="KW-0472">Membrane</keyword>
<keyword evidence="5" id="KW-0349">Heme</keyword>
<organism evidence="13 14">
    <name type="scientific">Lentisphaera profundi</name>
    <dbReference type="NCBI Taxonomy" id="1658616"/>
    <lineage>
        <taxon>Bacteria</taxon>
        <taxon>Pseudomonadati</taxon>
        <taxon>Lentisphaerota</taxon>
        <taxon>Lentisphaeria</taxon>
        <taxon>Lentisphaerales</taxon>
        <taxon>Lentisphaeraceae</taxon>
        <taxon>Lentisphaera</taxon>
    </lineage>
</organism>
<keyword evidence="7" id="KW-0479">Metal-binding</keyword>
<name>A0ABY7VY03_9BACT</name>
<evidence type="ECO:0000256" key="4">
    <source>
        <dbReference type="ARBA" id="ARBA00022475"/>
    </source>
</evidence>
<keyword evidence="13" id="KW-0560">Oxidoreductase</keyword>
<dbReference type="PANTHER" id="PTHR30333:SF1">
    <property type="entry name" value="CYTOCHROME C-TYPE PROTEIN NAPC"/>
    <property type="match status" value="1"/>
</dbReference>
<dbReference type="Proteomes" id="UP001214250">
    <property type="component" value="Chromosome 2"/>
</dbReference>
<evidence type="ECO:0000259" key="12">
    <source>
        <dbReference type="Pfam" id="PF03264"/>
    </source>
</evidence>
<dbReference type="SUPFAM" id="SSF48695">
    <property type="entry name" value="Multiheme cytochromes"/>
    <property type="match status" value="1"/>
</dbReference>
<evidence type="ECO:0000256" key="11">
    <source>
        <dbReference type="ARBA" id="ARBA00023136"/>
    </source>
</evidence>
<dbReference type="InterPro" id="IPR051174">
    <property type="entry name" value="Cytochrome_c-type_ET"/>
</dbReference>
<dbReference type="EC" id="1.7.2.2" evidence="13"/>
<accession>A0ABY7VY03</accession>
<keyword evidence="9" id="KW-1133">Transmembrane helix</keyword>
<dbReference type="RefSeq" id="WP_274152875.1">
    <property type="nucleotide sequence ID" value="NZ_CP117812.1"/>
</dbReference>
<comment type="similarity">
    <text evidence="2">Belongs to the NapC/NirT/NrfH family.</text>
</comment>
<dbReference type="Gene3D" id="1.10.3820.10">
    <property type="entry name" value="Di-heme elbow motif domain"/>
    <property type="match status" value="1"/>
</dbReference>
<keyword evidence="8" id="KW-0249">Electron transport</keyword>
<evidence type="ECO:0000256" key="2">
    <source>
        <dbReference type="ARBA" id="ARBA00007395"/>
    </source>
</evidence>
<comment type="subcellular location">
    <subcellularLocation>
        <location evidence="1">Cell membrane</location>
    </subcellularLocation>
</comment>
<dbReference type="GO" id="GO:0042279">
    <property type="term" value="F:nitrite reductase (cytochrome, ammonia-forming) activity"/>
    <property type="evidence" value="ECO:0007669"/>
    <property type="project" value="UniProtKB-EC"/>
</dbReference>
<keyword evidence="4" id="KW-1003">Cell membrane</keyword>
<keyword evidence="6" id="KW-0812">Transmembrane</keyword>
<dbReference type="NCBIfam" id="TIGR03153">
    <property type="entry name" value="cytochr_NrfH"/>
    <property type="match status" value="1"/>
</dbReference>
<evidence type="ECO:0000256" key="5">
    <source>
        <dbReference type="ARBA" id="ARBA00022617"/>
    </source>
</evidence>
<keyword evidence="14" id="KW-1185">Reference proteome</keyword>
<keyword evidence="10" id="KW-0408">Iron</keyword>
<dbReference type="InterPro" id="IPR036280">
    <property type="entry name" value="Multihaem_cyt_sf"/>
</dbReference>
<dbReference type="InterPro" id="IPR005126">
    <property type="entry name" value="NapC/NirT_cyt_c_N"/>
</dbReference>
<dbReference type="InterPro" id="IPR017571">
    <property type="entry name" value="NrfH"/>
</dbReference>
<dbReference type="Pfam" id="PF03264">
    <property type="entry name" value="Cytochrom_NNT"/>
    <property type="match status" value="1"/>
</dbReference>